<keyword evidence="3" id="KW-1185">Reference proteome</keyword>
<dbReference type="PANTHER" id="PTHR18868:SF45">
    <property type="entry name" value="OS03G0109900 PROTEIN"/>
    <property type="match status" value="1"/>
</dbReference>
<feature type="region of interest" description="Disordered" evidence="1">
    <location>
        <begin position="1"/>
        <end position="21"/>
    </location>
</feature>
<dbReference type="AlphaFoldDB" id="A0A4U6VSW6"/>
<accession>A0A4U6VSW6</accession>
<feature type="compositionally biased region" description="Basic residues" evidence="1">
    <location>
        <begin position="1"/>
        <end position="18"/>
    </location>
</feature>
<sequence>MSAGKGKRGVFSKKKKRTRSDGESSISDIWSELREDVASYLRRSVVSLVLNSNYPARRFPFLCSGIAIECQNNVTKFVTTGMLVSALQTGKYKEEIKVHYEGNVATGYLDEYDSDCQLAVVKVLSPLDVYCIHLNPGMEIVPCKQLIAVGHVFDRFIATSGEISRRSKDREFLIFSRFPENWSGAAFFDIDGNFVGMNHYYLLPRRIFLERSTSRGVFRYVGMNGWYETKRGELYFHPKAYDVVDKEKFQDLNSLGYPIPSRTMVNRGMILVNTCEDPFGDLYPKGVWGEFKKRVSSEISRNVVALASFKGETRFFACTGVFIDYDDEYPKILTSASLIRDRNVPNKIVEDLRIDVWLPSKKCRVLGTLKHYSLHYNVAVVNVDNHHALCPMNLEKCPVNHHDSMLYKSTVVAVGRIFQSGTLMAASGKLTLGSSRLDCKVLWYSTCKISKVGIGGPLVDVDGNFIGMNFHRMCGNCQKIGTPYMYRKDLCRILEFLKTKKTTEFSFGDTVRGDEKPINEWPVPDPYWCDPSDVEDDMNDKQEVVAGGCPVRYILGSKCVLK</sequence>
<proteinExistence type="predicted"/>
<name>A0A4U6VSW6_SETVI</name>
<dbReference type="EMBL" id="CM016553">
    <property type="protein sequence ID" value="TKW31763.1"/>
    <property type="molecule type" value="Genomic_DNA"/>
</dbReference>
<gene>
    <name evidence="2" type="ORF">SEVIR_2G127532v2</name>
</gene>
<dbReference type="Proteomes" id="UP000298652">
    <property type="component" value="Chromosome 2"/>
</dbReference>
<reference evidence="2" key="1">
    <citation type="submission" date="2019-03" db="EMBL/GenBank/DDBJ databases">
        <title>WGS assembly of Setaria viridis.</title>
        <authorList>
            <person name="Huang P."/>
            <person name="Jenkins J."/>
            <person name="Grimwood J."/>
            <person name="Barry K."/>
            <person name="Healey A."/>
            <person name="Mamidi S."/>
            <person name="Sreedasyam A."/>
            <person name="Shu S."/>
            <person name="Feldman M."/>
            <person name="Wu J."/>
            <person name="Yu Y."/>
            <person name="Chen C."/>
            <person name="Johnson J."/>
            <person name="Rokhsar D."/>
            <person name="Baxter I."/>
            <person name="Schmutz J."/>
            <person name="Brutnell T."/>
            <person name="Kellogg E."/>
        </authorList>
    </citation>
    <scope>NUCLEOTIDE SEQUENCE [LARGE SCALE GENOMIC DNA]</scope>
</reference>
<dbReference type="Gene3D" id="2.40.10.10">
    <property type="entry name" value="Trypsin-like serine proteases"/>
    <property type="match status" value="2"/>
</dbReference>
<dbReference type="InterPro" id="IPR043504">
    <property type="entry name" value="Peptidase_S1_PA_chymotrypsin"/>
</dbReference>
<dbReference type="PANTHER" id="PTHR18868">
    <property type="entry name" value="OS07G0665300 PROTEIN-RELATED"/>
    <property type="match status" value="1"/>
</dbReference>
<dbReference type="SUPFAM" id="SSF50494">
    <property type="entry name" value="Trypsin-like serine proteases"/>
    <property type="match status" value="2"/>
</dbReference>
<dbReference type="InterPro" id="IPR009003">
    <property type="entry name" value="Peptidase_S1_PA"/>
</dbReference>
<organism evidence="2 3">
    <name type="scientific">Setaria viridis</name>
    <name type="common">Green bristlegrass</name>
    <name type="synonym">Setaria italica subsp. viridis</name>
    <dbReference type="NCBI Taxonomy" id="4556"/>
    <lineage>
        <taxon>Eukaryota</taxon>
        <taxon>Viridiplantae</taxon>
        <taxon>Streptophyta</taxon>
        <taxon>Embryophyta</taxon>
        <taxon>Tracheophyta</taxon>
        <taxon>Spermatophyta</taxon>
        <taxon>Magnoliopsida</taxon>
        <taxon>Liliopsida</taxon>
        <taxon>Poales</taxon>
        <taxon>Poaceae</taxon>
        <taxon>PACMAD clade</taxon>
        <taxon>Panicoideae</taxon>
        <taxon>Panicodae</taxon>
        <taxon>Paniceae</taxon>
        <taxon>Cenchrinae</taxon>
        <taxon>Setaria</taxon>
    </lineage>
</organism>
<dbReference type="Pfam" id="PF13365">
    <property type="entry name" value="Trypsin_2"/>
    <property type="match status" value="1"/>
</dbReference>
<protein>
    <submittedName>
        <fullName evidence="2">Uncharacterized protein</fullName>
    </submittedName>
</protein>
<evidence type="ECO:0000256" key="1">
    <source>
        <dbReference type="SAM" id="MobiDB-lite"/>
    </source>
</evidence>
<evidence type="ECO:0000313" key="2">
    <source>
        <dbReference type="EMBL" id="TKW31763.1"/>
    </source>
</evidence>
<dbReference type="Gramene" id="TKW31763">
    <property type="protein sequence ID" value="TKW31763"/>
    <property type="gene ID" value="SEVIR_2G127532v2"/>
</dbReference>
<dbReference type="Gene3D" id="2.40.10.120">
    <property type="match status" value="1"/>
</dbReference>
<evidence type="ECO:0000313" key="3">
    <source>
        <dbReference type="Proteomes" id="UP000298652"/>
    </source>
</evidence>